<organism evidence="2">
    <name type="scientific">Cyprideis torosa</name>
    <dbReference type="NCBI Taxonomy" id="163714"/>
    <lineage>
        <taxon>Eukaryota</taxon>
        <taxon>Metazoa</taxon>
        <taxon>Ecdysozoa</taxon>
        <taxon>Arthropoda</taxon>
        <taxon>Crustacea</taxon>
        <taxon>Oligostraca</taxon>
        <taxon>Ostracoda</taxon>
        <taxon>Podocopa</taxon>
        <taxon>Podocopida</taxon>
        <taxon>Cytherocopina</taxon>
        <taxon>Cytheroidea</taxon>
        <taxon>Cytherideidae</taxon>
        <taxon>Cyprideis</taxon>
    </lineage>
</organism>
<dbReference type="AlphaFoldDB" id="A0A7R8W8E3"/>
<evidence type="ECO:0000256" key="1">
    <source>
        <dbReference type="SAM" id="MobiDB-lite"/>
    </source>
</evidence>
<feature type="compositionally biased region" description="Low complexity" evidence="1">
    <location>
        <begin position="491"/>
        <end position="510"/>
    </location>
</feature>
<proteinExistence type="predicted"/>
<feature type="compositionally biased region" description="Basic and acidic residues" evidence="1">
    <location>
        <begin position="511"/>
        <end position="522"/>
    </location>
</feature>
<gene>
    <name evidence="2" type="ORF">CTOB1V02_LOCUS2292</name>
</gene>
<evidence type="ECO:0000313" key="2">
    <source>
        <dbReference type="EMBL" id="CAD7224325.1"/>
    </source>
</evidence>
<feature type="compositionally biased region" description="Low complexity" evidence="1">
    <location>
        <begin position="118"/>
        <end position="134"/>
    </location>
</feature>
<feature type="compositionally biased region" description="Low complexity" evidence="1">
    <location>
        <begin position="247"/>
        <end position="258"/>
    </location>
</feature>
<feature type="region of interest" description="Disordered" evidence="1">
    <location>
        <begin position="303"/>
        <end position="330"/>
    </location>
</feature>
<name>A0A7R8W8E3_9CRUS</name>
<protein>
    <submittedName>
        <fullName evidence="2">Uncharacterized protein</fullName>
    </submittedName>
</protein>
<reference evidence="2" key="1">
    <citation type="submission" date="2020-11" db="EMBL/GenBank/DDBJ databases">
        <authorList>
            <person name="Tran Van P."/>
        </authorList>
    </citation>
    <scope>NUCLEOTIDE SEQUENCE</scope>
</reference>
<feature type="region of interest" description="Disordered" evidence="1">
    <location>
        <begin position="360"/>
        <end position="438"/>
    </location>
</feature>
<feature type="compositionally biased region" description="Pro residues" evidence="1">
    <location>
        <begin position="198"/>
        <end position="222"/>
    </location>
</feature>
<sequence length="798" mass="85901">MVTTELSIILPLDLQDVVHDVGHDDFRSLDVGDVVDDRWTFVKARRIPERSSILRLDCQKSIVVLSGAGFVEIEEPDWAYPCPRDRDEAWKPVCGRGSQAGIVNLPPPTTTVMSPPVASASSESGASTSTVTETASEKEPPVEDTALQEPSVQRPPLPAPPAFQYHQQCIEEVAEDLRGLHKRHSSASSSSTSSSSRPLPPAPPKTGKPRAPSPPLPPPPPQEEAEVAADFPLPPPPLLEVEEDAQSTTSSTHSAPSSPSKPSPPQLAYHRDSYMVHRKERKLMGIPGGVSENGRYLRRHISPASHTVPPNQGAAEHQISDPGMKGSTTWDTRVLHGRQHSTTVNFTTAEVAALKEQRERAALLRSRSHAASLQPHSPPPKLPEKPLSLLSPPSSKSIGSLNVLSLPPPSEPSRDSPAPSLTSSSSYSNLGSLSRSSDCGSLPSSADSACYSSVGNLSSLLPRVSSSDTGLLLSAASSSVSLAFRDLRSTAKNSSSSGISSPVSSLSSPYHSRDNSTDDKVVEPSSVTPPFHPASRGTLLRPRSPPAPLVIEYRRRPRFPIEESCENAAKDFLPSLLATVKDRQREERLASILGPPSDIRSASDYLEGIFCRDCDEGRAILDKKLGASSSKSERGTTLSKPSWCLEHLVVDSVRRPFEHLFGGHGLCREVEQQHSRSTGAGCARAVFWFTSASRSDWMAAAENFHSLSKKTGPISFPTKKEKKLDTEGSGVSMDGMLDWFSPSIRRRGISISSGCGNLRPCPQRRKEPNLGWLNGAVLKVSAVVLNAIERKKAVQSGS</sequence>
<feature type="region of interest" description="Disordered" evidence="1">
    <location>
        <begin position="179"/>
        <end position="274"/>
    </location>
</feature>
<feature type="region of interest" description="Disordered" evidence="1">
    <location>
        <begin position="101"/>
        <end position="162"/>
    </location>
</feature>
<feature type="compositionally biased region" description="Low complexity" evidence="1">
    <location>
        <begin position="415"/>
        <end position="437"/>
    </location>
</feature>
<accession>A0A7R8W8E3</accession>
<feature type="region of interest" description="Disordered" evidence="1">
    <location>
        <begin position="491"/>
        <end position="543"/>
    </location>
</feature>
<dbReference type="EMBL" id="OB660349">
    <property type="protein sequence ID" value="CAD7224325.1"/>
    <property type="molecule type" value="Genomic_DNA"/>
</dbReference>
<feature type="compositionally biased region" description="Low complexity" evidence="1">
    <location>
        <begin position="363"/>
        <end position="375"/>
    </location>
</feature>
<feature type="compositionally biased region" description="Low complexity" evidence="1">
    <location>
        <begin position="186"/>
        <end position="197"/>
    </location>
</feature>
<feature type="compositionally biased region" description="Low complexity" evidence="1">
    <location>
        <begin position="385"/>
        <end position="401"/>
    </location>
</feature>